<organism evidence="10 11">
    <name type="scientific">Drosophila madeirensis</name>
    <name type="common">Fruit fly</name>
    <dbReference type="NCBI Taxonomy" id="30013"/>
    <lineage>
        <taxon>Eukaryota</taxon>
        <taxon>Metazoa</taxon>
        <taxon>Ecdysozoa</taxon>
        <taxon>Arthropoda</taxon>
        <taxon>Hexapoda</taxon>
        <taxon>Insecta</taxon>
        <taxon>Pterygota</taxon>
        <taxon>Neoptera</taxon>
        <taxon>Endopterygota</taxon>
        <taxon>Diptera</taxon>
        <taxon>Brachycera</taxon>
        <taxon>Muscomorpha</taxon>
        <taxon>Ephydroidea</taxon>
        <taxon>Drosophilidae</taxon>
        <taxon>Drosophila</taxon>
        <taxon>Sophophora</taxon>
    </lineage>
</organism>
<evidence type="ECO:0000313" key="10">
    <source>
        <dbReference type="EMBL" id="BFG03697.1"/>
    </source>
</evidence>
<keyword evidence="3" id="KW-0597">Phosphoprotein</keyword>
<dbReference type="AlphaFoldDB" id="A0AAU9G7S0"/>
<dbReference type="InterPro" id="IPR007889">
    <property type="entry name" value="HTH_Psq"/>
</dbReference>
<keyword evidence="4" id="KW-0805">Transcription regulation</keyword>
<dbReference type="InterPro" id="IPR009057">
    <property type="entry name" value="Homeodomain-like_sf"/>
</dbReference>
<keyword evidence="2" id="KW-0217">Developmental protein</keyword>
<dbReference type="GO" id="GO:0005634">
    <property type="term" value="C:nucleus"/>
    <property type="evidence" value="ECO:0007669"/>
    <property type="project" value="UniProtKB-SubCell"/>
</dbReference>
<feature type="domain" description="HTH psq-type" evidence="9">
    <location>
        <begin position="7"/>
        <end position="58"/>
    </location>
</feature>
<evidence type="ECO:0000256" key="1">
    <source>
        <dbReference type="ARBA" id="ARBA00004123"/>
    </source>
</evidence>
<dbReference type="GO" id="GO:0003677">
    <property type="term" value="F:DNA binding"/>
    <property type="evidence" value="ECO:0007669"/>
    <property type="project" value="UniProtKB-UniRule"/>
</dbReference>
<proteinExistence type="predicted"/>
<evidence type="ECO:0000259" key="9">
    <source>
        <dbReference type="PROSITE" id="PS50960"/>
    </source>
</evidence>
<evidence type="ECO:0000256" key="4">
    <source>
        <dbReference type="ARBA" id="ARBA00023015"/>
    </source>
</evidence>
<dbReference type="PANTHER" id="PTHR33215:SF13">
    <property type="entry name" value="PROTEIN DISTAL ANTENNA"/>
    <property type="match status" value="1"/>
</dbReference>
<accession>A0AAU9G7S0</accession>
<feature type="region of interest" description="Disordered" evidence="8">
    <location>
        <begin position="223"/>
        <end position="248"/>
    </location>
</feature>
<dbReference type="SUPFAM" id="SSF46689">
    <property type="entry name" value="Homeodomain-like"/>
    <property type="match status" value="1"/>
</dbReference>
<dbReference type="EMBL" id="AP029267">
    <property type="protein sequence ID" value="BFG03697.1"/>
    <property type="molecule type" value="Genomic_DNA"/>
</dbReference>
<protein>
    <recommendedName>
        <fullName evidence="9">HTH psq-type domain-containing protein</fullName>
    </recommendedName>
</protein>
<feature type="DNA-binding region" description="H-T-H motif" evidence="7">
    <location>
        <begin position="34"/>
        <end position="54"/>
    </location>
</feature>
<sequence>MEKFGAPRGKRPRVQISMEQKEQAIARIIKGETKAGISRELGVPESTVRGWVKRSEQRIARETDEMQNPKMMPSPPKGWKVPQKRKFNGHPVAPVSPASMAAARKYIRESLAMPMQAPIQMPAPRPHPVVLPPLPLPFLMPLQSVNETDDSQMIYWLHIFNAGILNFTCIATAAVQQARALGYDNRLTLWQIINKYVEEAALNVSTNGGVFVNPLSKPYRPRIGNISQANVPPHHITAEDDEENEQPC</sequence>
<reference evidence="10 11" key="1">
    <citation type="submission" date="2024-02" db="EMBL/GenBank/DDBJ databases">
        <title>A chromosome-level genome assembly of Drosophila madeirensis, a fruit fly species endemic to Madeira island.</title>
        <authorList>
            <person name="Tomihara K."/>
            <person name="Llopart A."/>
            <person name="Yamamoto D."/>
        </authorList>
    </citation>
    <scope>NUCLEOTIDE SEQUENCE [LARGE SCALE GENOMIC DNA]</scope>
    <source>
        <strain evidence="10 11">RF1</strain>
    </source>
</reference>
<keyword evidence="11" id="KW-1185">Reference proteome</keyword>
<dbReference type="Proteomes" id="UP001500889">
    <property type="component" value="Chromosome E"/>
</dbReference>
<dbReference type="PANTHER" id="PTHR33215">
    <property type="entry name" value="PROTEIN DISTAL ANTENNA"/>
    <property type="match status" value="1"/>
</dbReference>
<evidence type="ECO:0000256" key="3">
    <source>
        <dbReference type="ARBA" id="ARBA00022553"/>
    </source>
</evidence>
<dbReference type="PROSITE" id="PS50960">
    <property type="entry name" value="HTH_PSQ"/>
    <property type="match status" value="1"/>
</dbReference>
<dbReference type="InterPro" id="IPR051839">
    <property type="entry name" value="RD_transcriptional_regulator"/>
</dbReference>
<feature type="compositionally biased region" description="Acidic residues" evidence="8">
    <location>
        <begin position="239"/>
        <end position="248"/>
    </location>
</feature>
<dbReference type="Gene3D" id="1.10.10.10">
    <property type="entry name" value="Winged helix-like DNA-binding domain superfamily/Winged helix DNA-binding domain"/>
    <property type="match status" value="1"/>
</dbReference>
<evidence type="ECO:0000256" key="8">
    <source>
        <dbReference type="SAM" id="MobiDB-lite"/>
    </source>
</evidence>
<comment type="subcellular location">
    <subcellularLocation>
        <location evidence="1 7">Nucleus</location>
    </subcellularLocation>
</comment>
<evidence type="ECO:0000256" key="7">
    <source>
        <dbReference type="PROSITE-ProRule" id="PRU00320"/>
    </source>
</evidence>
<keyword evidence="7" id="KW-0539">Nucleus</keyword>
<evidence type="ECO:0000256" key="2">
    <source>
        <dbReference type="ARBA" id="ARBA00022473"/>
    </source>
</evidence>
<dbReference type="InterPro" id="IPR036388">
    <property type="entry name" value="WH-like_DNA-bd_sf"/>
</dbReference>
<dbReference type="Pfam" id="PF04218">
    <property type="entry name" value="CENP-B_N"/>
    <property type="match status" value="1"/>
</dbReference>
<evidence type="ECO:0000313" key="11">
    <source>
        <dbReference type="Proteomes" id="UP001500889"/>
    </source>
</evidence>
<evidence type="ECO:0000256" key="5">
    <source>
        <dbReference type="ARBA" id="ARBA00023125"/>
    </source>
</evidence>
<keyword evidence="5 7" id="KW-0238">DNA-binding</keyword>
<evidence type="ECO:0000256" key="6">
    <source>
        <dbReference type="ARBA" id="ARBA00023163"/>
    </source>
</evidence>
<gene>
    <name evidence="10" type="ORF">DMAD_02890</name>
</gene>
<name>A0AAU9G7S0_DROMD</name>
<keyword evidence="6" id="KW-0804">Transcription</keyword>